<dbReference type="RefSeq" id="WP_121000483.1">
    <property type="nucleotide sequence ID" value="NZ_RBXO01000001.1"/>
</dbReference>
<evidence type="ECO:0000256" key="1">
    <source>
        <dbReference type="SAM" id="MobiDB-lite"/>
    </source>
</evidence>
<dbReference type="PROSITE" id="PS51257">
    <property type="entry name" value="PROKAR_LIPOPROTEIN"/>
    <property type="match status" value="1"/>
</dbReference>
<dbReference type="AlphaFoldDB" id="A0A495VSA0"/>
<reference evidence="2 3" key="1">
    <citation type="submission" date="2018-10" db="EMBL/GenBank/DDBJ databases">
        <title>Sequencing the genomes of 1000 actinobacteria strains.</title>
        <authorList>
            <person name="Klenk H.-P."/>
        </authorList>
    </citation>
    <scope>NUCLEOTIDE SEQUENCE [LARGE SCALE GENOMIC DNA]</scope>
    <source>
        <strain evidence="2 3">DSM 43800</strain>
    </source>
</reference>
<accession>A0A495VSA0</accession>
<gene>
    <name evidence="2" type="ORF">C8E97_0046</name>
</gene>
<sequence length="112" mass="11784">MKAFRTGVVVVSIGFLAACGGGGDWSGDVRFEVTAVKPGEDLVSGQRGPGRVSLKLDQDQPGSPISDPWAHLDQVPPGTAVGDKLVCTVHKRDESKLDDAEAVQTIRACRKA</sequence>
<protein>
    <submittedName>
        <fullName evidence="2">Uncharacterized protein</fullName>
    </submittedName>
</protein>
<evidence type="ECO:0000313" key="2">
    <source>
        <dbReference type="EMBL" id="RKT51567.1"/>
    </source>
</evidence>
<dbReference type="EMBL" id="RBXO01000001">
    <property type="protein sequence ID" value="RKT51567.1"/>
    <property type="molecule type" value="Genomic_DNA"/>
</dbReference>
<dbReference type="OrthoDB" id="3688545at2"/>
<proteinExistence type="predicted"/>
<evidence type="ECO:0000313" key="3">
    <source>
        <dbReference type="Proteomes" id="UP000282084"/>
    </source>
</evidence>
<organism evidence="2 3">
    <name type="scientific">Saccharothrix australiensis</name>
    <dbReference type="NCBI Taxonomy" id="2072"/>
    <lineage>
        <taxon>Bacteria</taxon>
        <taxon>Bacillati</taxon>
        <taxon>Actinomycetota</taxon>
        <taxon>Actinomycetes</taxon>
        <taxon>Pseudonocardiales</taxon>
        <taxon>Pseudonocardiaceae</taxon>
        <taxon>Saccharothrix</taxon>
    </lineage>
</organism>
<name>A0A495VSA0_9PSEU</name>
<feature type="region of interest" description="Disordered" evidence="1">
    <location>
        <begin position="42"/>
        <end position="65"/>
    </location>
</feature>
<keyword evidence="3" id="KW-1185">Reference proteome</keyword>
<dbReference type="Proteomes" id="UP000282084">
    <property type="component" value="Unassembled WGS sequence"/>
</dbReference>
<comment type="caution">
    <text evidence="2">The sequence shown here is derived from an EMBL/GenBank/DDBJ whole genome shotgun (WGS) entry which is preliminary data.</text>
</comment>